<evidence type="ECO:0000259" key="4">
    <source>
        <dbReference type="PROSITE" id="PS50043"/>
    </source>
</evidence>
<keyword evidence="1" id="KW-0805">Transcription regulation</keyword>
<dbReference type="Proteomes" id="UP001139028">
    <property type="component" value="Unassembled WGS sequence"/>
</dbReference>
<keyword evidence="2" id="KW-0238">DNA-binding</keyword>
<keyword evidence="6" id="KW-1185">Reference proteome</keyword>
<dbReference type="Gene3D" id="1.10.10.10">
    <property type="entry name" value="Winged helix-like DNA-binding domain superfamily/Winged helix DNA-binding domain"/>
    <property type="match status" value="1"/>
</dbReference>
<dbReference type="InterPro" id="IPR016032">
    <property type="entry name" value="Sig_transdc_resp-reg_C-effctor"/>
</dbReference>
<gene>
    <name evidence="5" type="ORF">MO867_16175</name>
</gene>
<dbReference type="PRINTS" id="PR00038">
    <property type="entry name" value="HTHLUXR"/>
</dbReference>
<name>A0A9X2EU34_9GAMM</name>
<accession>A0A9X2EU34</accession>
<evidence type="ECO:0000256" key="2">
    <source>
        <dbReference type="ARBA" id="ARBA00023125"/>
    </source>
</evidence>
<dbReference type="PROSITE" id="PS50043">
    <property type="entry name" value="HTH_LUXR_2"/>
    <property type="match status" value="1"/>
</dbReference>
<dbReference type="AlphaFoldDB" id="A0A9X2EU34"/>
<evidence type="ECO:0000256" key="1">
    <source>
        <dbReference type="ARBA" id="ARBA00023015"/>
    </source>
</evidence>
<dbReference type="GO" id="GO:0003677">
    <property type="term" value="F:DNA binding"/>
    <property type="evidence" value="ECO:0007669"/>
    <property type="project" value="UniProtKB-KW"/>
</dbReference>
<protein>
    <submittedName>
        <fullName evidence="5">LuxR C-terminal-related transcriptional regulator</fullName>
    </submittedName>
</protein>
<dbReference type="EMBL" id="JALBWM010000088">
    <property type="protein sequence ID" value="MCO1335873.1"/>
    <property type="molecule type" value="Genomic_DNA"/>
</dbReference>
<comment type="caution">
    <text evidence="5">The sequence shown here is derived from an EMBL/GenBank/DDBJ whole genome shotgun (WGS) entry which is preliminary data.</text>
</comment>
<feature type="domain" description="HTH luxR-type" evidence="4">
    <location>
        <begin position="248"/>
        <end position="312"/>
    </location>
</feature>
<dbReference type="RefSeq" id="WP_252470995.1">
    <property type="nucleotide sequence ID" value="NZ_JALBWM010000088.1"/>
</dbReference>
<dbReference type="Pfam" id="PF00196">
    <property type="entry name" value="GerE"/>
    <property type="match status" value="1"/>
</dbReference>
<proteinExistence type="predicted"/>
<sequence>MFSIDACITRLYHCAAIGTQDYRRRALTELAQVIDFDGALWGTGRLDSEEFHSVDILGVDEKYPADLARSKSINPFYNALKAAPGKVIELSEVTDDKAFYRSDIYKTFFSKYGVERVMGSVLPDESTGIVSLVSLYRFDRNRPFSQDDKQALQRIMHHLVSAASHAYFLHLNQQKQFGNKSAMAICDKHGLFFEVQPRFMEIINQYYPTASRGRLPFDIIEGQTSLLSDRLRINNNILGDLICVSIWETSPLDLLSARELEVVQAITRGLSFKQAARKIGVAPSTVSNHLYRVYRKLNISSRSELALIVSAE</sequence>
<evidence type="ECO:0000313" key="6">
    <source>
        <dbReference type="Proteomes" id="UP001139028"/>
    </source>
</evidence>
<dbReference type="PANTHER" id="PTHR44688">
    <property type="entry name" value="DNA-BINDING TRANSCRIPTIONAL ACTIVATOR DEVR_DOSR"/>
    <property type="match status" value="1"/>
</dbReference>
<keyword evidence="3" id="KW-0804">Transcription</keyword>
<dbReference type="InterPro" id="IPR036388">
    <property type="entry name" value="WH-like_DNA-bd_sf"/>
</dbReference>
<dbReference type="CDD" id="cd06170">
    <property type="entry name" value="LuxR_C_like"/>
    <property type="match status" value="1"/>
</dbReference>
<evidence type="ECO:0000313" key="5">
    <source>
        <dbReference type="EMBL" id="MCO1335873.1"/>
    </source>
</evidence>
<dbReference type="InterPro" id="IPR000792">
    <property type="entry name" value="Tscrpt_reg_LuxR_C"/>
</dbReference>
<dbReference type="SMART" id="SM00421">
    <property type="entry name" value="HTH_LUXR"/>
    <property type="match status" value="1"/>
</dbReference>
<dbReference type="GO" id="GO:0006355">
    <property type="term" value="P:regulation of DNA-templated transcription"/>
    <property type="evidence" value="ECO:0007669"/>
    <property type="project" value="InterPro"/>
</dbReference>
<evidence type="ECO:0000256" key="3">
    <source>
        <dbReference type="ARBA" id="ARBA00023163"/>
    </source>
</evidence>
<dbReference type="SUPFAM" id="SSF46894">
    <property type="entry name" value="C-terminal effector domain of the bipartite response regulators"/>
    <property type="match status" value="1"/>
</dbReference>
<dbReference type="PANTHER" id="PTHR44688:SF16">
    <property type="entry name" value="DNA-BINDING TRANSCRIPTIONAL ACTIVATOR DEVR_DOSR"/>
    <property type="match status" value="1"/>
</dbReference>
<reference evidence="5" key="1">
    <citation type="journal article" date="2022" name="Arch. Microbiol.">
        <title>Microbulbifer okhotskensis sp. nov., isolated from a deep bottom sediment of the Okhotsk Sea.</title>
        <authorList>
            <person name="Romanenko L."/>
            <person name="Kurilenko V."/>
            <person name="Otstavnykh N."/>
            <person name="Velansky P."/>
            <person name="Isaeva M."/>
            <person name="Mikhailov V."/>
        </authorList>
    </citation>
    <scope>NUCLEOTIDE SEQUENCE</scope>
    <source>
        <strain evidence="5">OS29</strain>
    </source>
</reference>
<organism evidence="5 6">
    <name type="scientific">Microbulbifer okhotskensis</name>
    <dbReference type="NCBI Taxonomy" id="2926617"/>
    <lineage>
        <taxon>Bacteria</taxon>
        <taxon>Pseudomonadati</taxon>
        <taxon>Pseudomonadota</taxon>
        <taxon>Gammaproteobacteria</taxon>
        <taxon>Cellvibrionales</taxon>
        <taxon>Microbulbiferaceae</taxon>
        <taxon>Microbulbifer</taxon>
    </lineage>
</organism>